<evidence type="ECO:0000313" key="2">
    <source>
        <dbReference type="EMBL" id="RIH86280.1"/>
    </source>
</evidence>
<feature type="compositionally biased region" description="Basic and acidic residues" evidence="1">
    <location>
        <begin position="1"/>
        <end position="15"/>
    </location>
</feature>
<dbReference type="SUPFAM" id="SSF52540">
    <property type="entry name" value="P-loop containing nucleoside triphosphate hydrolases"/>
    <property type="match status" value="1"/>
</dbReference>
<feature type="region of interest" description="Disordered" evidence="1">
    <location>
        <begin position="1"/>
        <end position="22"/>
    </location>
</feature>
<dbReference type="AlphaFoldDB" id="A0A399ERW8"/>
<dbReference type="EMBL" id="QWLA01000031">
    <property type="protein sequence ID" value="RIH86280.1"/>
    <property type="molecule type" value="Genomic_DNA"/>
</dbReference>
<organism evidence="2 3">
    <name type="scientific">Calidithermus roseus</name>
    <dbReference type="NCBI Taxonomy" id="1644118"/>
    <lineage>
        <taxon>Bacteria</taxon>
        <taxon>Thermotogati</taxon>
        <taxon>Deinococcota</taxon>
        <taxon>Deinococci</taxon>
        <taxon>Thermales</taxon>
        <taxon>Thermaceae</taxon>
        <taxon>Calidithermus</taxon>
    </lineage>
</organism>
<dbReference type="Pfam" id="PF02572">
    <property type="entry name" value="CobA_CobO_BtuR"/>
    <property type="match status" value="1"/>
</dbReference>
<dbReference type="Gene3D" id="3.40.50.300">
    <property type="entry name" value="P-loop containing nucleotide triphosphate hydrolases"/>
    <property type="match status" value="1"/>
</dbReference>
<evidence type="ECO:0000313" key="3">
    <source>
        <dbReference type="Proteomes" id="UP000265341"/>
    </source>
</evidence>
<dbReference type="InterPro" id="IPR003724">
    <property type="entry name" value="CblAdoTrfase_CobA"/>
</dbReference>
<name>A0A399ERW8_9DEIN</name>
<dbReference type="GO" id="GO:0005524">
    <property type="term" value="F:ATP binding"/>
    <property type="evidence" value="ECO:0007669"/>
    <property type="project" value="InterPro"/>
</dbReference>
<dbReference type="CDD" id="cd00561">
    <property type="entry name" value="CobA_ACA"/>
    <property type="match status" value="1"/>
</dbReference>
<dbReference type="GO" id="GO:0008817">
    <property type="term" value="F:corrinoid adenosyltransferase activity"/>
    <property type="evidence" value="ECO:0007669"/>
    <property type="project" value="UniProtKB-EC"/>
</dbReference>
<reference evidence="2 3" key="1">
    <citation type="submission" date="2018-08" db="EMBL/GenBank/DDBJ databases">
        <title>Meiothermus roseus NBRC 110900 genome sequencing project.</title>
        <authorList>
            <person name="Da Costa M.S."/>
            <person name="Albuquerque L."/>
            <person name="Raposo P."/>
            <person name="Froufe H.J.C."/>
            <person name="Barroso C.S."/>
            <person name="Egas C."/>
        </authorList>
    </citation>
    <scope>NUCLEOTIDE SEQUENCE [LARGE SCALE GENOMIC DNA]</scope>
    <source>
        <strain evidence="2 3">NBRC 110900</strain>
    </source>
</reference>
<dbReference type="PANTHER" id="PTHR46638:SF1">
    <property type="entry name" value="CORRINOID ADENOSYLTRANSFERASE"/>
    <property type="match status" value="1"/>
</dbReference>
<comment type="caution">
    <text evidence="2">The sequence shown here is derived from an EMBL/GenBank/DDBJ whole genome shotgun (WGS) entry which is preliminary data.</text>
</comment>
<dbReference type="NCBIfam" id="NF004637">
    <property type="entry name" value="PRK05986.1"/>
    <property type="match status" value="1"/>
</dbReference>
<proteinExistence type="predicted"/>
<dbReference type="NCBIfam" id="TIGR00708">
    <property type="entry name" value="cobA"/>
    <property type="match status" value="1"/>
</dbReference>
<dbReference type="Proteomes" id="UP000265341">
    <property type="component" value="Unassembled WGS sequence"/>
</dbReference>
<protein>
    <submittedName>
        <fullName evidence="2">Cob(I)yrinic acid a,c-diamide adenosyltransferase</fullName>
        <ecNumber evidence="2">2.5.1.17</ecNumber>
    </submittedName>
</protein>
<accession>A0A399ERW8</accession>
<evidence type="ECO:0000256" key="1">
    <source>
        <dbReference type="SAM" id="MobiDB-lite"/>
    </source>
</evidence>
<keyword evidence="3" id="KW-1185">Reference proteome</keyword>
<sequence>MAQDWREEVKTEKPYRKPTGQRRGLVIVNTGDGKGKTTAALGLVLRAVGRGYTARIFQFMKHAGAAFGEHRALERLGVEIEGLGDGFSWTSKDLERSAALAYAGWRRAREAVLGGEYFLVVLDEITYPIRYGWVPLEEVLETLRQRPKKVTVVLTGRGAPEPLIELADTVSEVRKLKHAFDAGVPAQRGIEH</sequence>
<dbReference type="PIRSF" id="PIRSF015617">
    <property type="entry name" value="Adensltrnsf_CobA"/>
    <property type="match status" value="1"/>
</dbReference>
<dbReference type="InterPro" id="IPR027417">
    <property type="entry name" value="P-loop_NTPase"/>
</dbReference>
<dbReference type="EC" id="2.5.1.17" evidence="2"/>
<gene>
    <name evidence="2" type="primary">btuR</name>
    <name evidence="2" type="ORF">Mrose_01818</name>
</gene>
<keyword evidence="2" id="KW-0808">Transferase</keyword>
<dbReference type="GO" id="GO:0009236">
    <property type="term" value="P:cobalamin biosynthetic process"/>
    <property type="evidence" value="ECO:0007669"/>
    <property type="project" value="InterPro"/>
</dbReference>
<dbReference type="PANTHER" id="PTHR46638">
    <property type="entry name" value="CORRINOID ADENOSYLTRANSFERASE"/>
    <property type="match status" value="1"/>
</dbReference>